<reference evidence="3" key="1">
    <citation type="submission" date="2015-08" db="EMBL/GenBank/DDBJ databases">
        <authorList>
            <person name="Babu N.S."/>
            <person name="Beckwith C.J."/>
            <person name="Beseler K.G."/>
            <person name="Brison A."/>
            <person name="Carone J.V."/>
            <person name="Caskin T.P."/>
            <person name="Diamond M."/>
            <person name="Durham M.E."/>
            <person name="Foxe J.M."/>
            <person name="Go M."/>
            <person name="Henderson B.A."/>
            <person name="Jones I.B."/>
            <person name="McGettigan J.A."/>
            <person name="Micheletti S.J."/>
            <person name="Nasrallah M.E."/>
            <person name="Ortiz D."/>
            <person name="Piller C.R."/>
            <person name="Privatt S.R."/>
            <person name="Schneider S.L."/>
            <person name="Sharp S."/>
            <person name="Smith T.C."/>
            <person name="Stanton J.D."/>
            <person name="Ullery H.E."/>
            <person name="Wilson R.J."/>
            <person name="Serrano M.G."/>
            <person name="Buck G."/>
            <person name="Lee V."/>
            <person name="Wang Y."/>
            <person name="Carvalho R."/>
            <person name="Voegtly L."/>
            <person name="Shi R."/>
            <person name="Duckworth R."/>
            <person name="Johnson A."/>
            <person name="Loviza R."/>
            <person name="Walstead R."/>
            <person name="Shah Z."/>
            <person name="Kiflezghi M."/>
            <person name="Wade K."/>
            <person name="Ball S.L."/>
            <person name="Bradley K.W."/>
            <person name="Asai D.J."/>
            <person name="Bowman C.A."/>
            <person name="Russell D.A."/>
            <person name="Pope W.H."/>
            <person name="Jacobs-Sera D."/>
            <person name="Hendrix R.W."/>
            <person name="Hatfull G.F."/>
        </authorList>
    </citation>
    <scope>NUCLEOTIDE SEQUENCE</scope>
</reference>
<protein>
    <submittedName>
        <fullName evidence="3">Glutathione S-transferase domain</fullName>
    </submittedName>
</protein>
<evidence type="ECO:0000259" key="2">
    <source>
        <dbReference type="PROSITE" id="PS50405"/>
    </source>
</evidence>
<gene>
    <name evidence="3" type="ORF">NOCA2360076</name>
</gene>
<proteinExistence type="predicted"/>
<dbReference type="PANTHER" id="PTHR44051:SF8">
    <property type="entry name" value="GLUTATHIONE S-TRANSFERASE GSTA"/>
    <property type="match status" value="1"/>
</dbReference>
<dbReference type="SFLD" id="SFLDG00358">
    <property type="entry name" value="Main_(cytGST)"/>
    <property type="match status" value="1"/>
</dbReference>
<keyword evidence="3" id="KW-0808">Transferase</keyword>
<dbReference type="EMBL" id="CZKA01000030">
    <property type="protein sequence ID" value="CUR56827.1"/>
    <property type="molecule type" value="Genomic_DNA"/>
</dbReference>
<dbReference type="Pfam" id="PF13417">
    <property type="entry name" value="GST_N_3"/>
    <property type="match status" value="1"/>
</dbReference>
<dbReference type="InterPro" id="IPR010987">
    <property type="entry name" value="Glutathione-S-Trfase_C-like"/>
</dbReference>
<dbReference type="PROSITE" id="PS50405">
    <property type="entry name" value="GST_CTER"/>
    <property type="match status" value="1"/>
</dbReference>
<accession>A0A2P2C464</accession>
<dbReference type="SUPFAM" id="SSF47616">
    <property type="entry name" value="GST C-terminal domain-like"/>
    <property type="match status" value="1"/>
</dbReference>
<feature type="domain" description="GST C-terminal" evidence="2">
    <location>
        <begin position="89"/>
        <end position="212"/>
    </location>
</feature>
<dbReference type="AlphaFoldDB" id="A0A2P2C464"/>
<dbReference type="InterPro" id="IPR036282">
    <property type="entry name" value="Glutathione-S-Trfase_C_sf"/>
</dbReference>
<dbReference type="Gene3D" id="3.40.30.10">
    <property type="entry name" value="Glutaredoxin"/>
    <property type="match status" value="1"/>
</dbReference>
<dbReference type="InterPro" id="IPR004045">
    <property type="entry name" value="Glutathione_S-Trfase_N"/>
</dbReference>
<dbReference type="Gene3D" id="1.20.1050.10">
    <property type="match status" value="1"/>
</dbReference>
<evidence type="ECO:0000313" key="3">
    <source>
        <dbReference type="EMBL" id="CUR56827.1"/>
    </source>
</evidence>
<dbReference type="SUPFAM" id="SSF52833">
    <property type="entry name" value="Thioredoxin-like"/>
    <property type="match status" value="1"/>
</dbReference>
<dbReference type="PROSITE" id="PS50404">
    <property type="entry name" value="GST_NTER"/>
    <property type="match status" value="1"/>
</dbReference>
<dbReference type="PANTHER" id="PTHR44051">
    <property type="entry name" value="GLUTATHIONE S-TRANSFERASE-RELATED"/>
    <property type="match status" value="1"/>
</dbReference>
<dbReference type="GO" id="GO:0016740">
    <property type="term" value="F:transferase activity"/>
    <property type="evidence" value="ECO:0007669"/>
    <property type="project" value="UniProtKB-KW"/>
</dbReference>
<name>A0A2P2C464_9ZZZZ</name>
<dbReference type="InterPro" id="IPR036249">
    <property type="entry name" value="Thioredoxin-like_sf"/>
</dbReference>
<organism evidence="3">
    <name type="scientific">metagenome</name>
    <dbReference type="NCBI Taxonomy" id="256318"/>
    <lineage>
        <taxon>unclassified sequences</taxon>
        <taxon>metagenomes</taxon>
    </lineage>
</organism>
<dbReference type="SFLD" id="SFLDS00019">
    <property type="entry name" value="Glutathione_Transferase_(cytos"/>
    <property type="match status" value="1"/>
</dbReference>
<feature type="domain" description="GST N-terminal" evidence="1">
    <location>
        <begin position="1"/>
        <end position="82"/>
    </location>
</feature>
<sequence length="213" mass="23939">MITLFDYELSADCYQVRLMLALLDLDHSRVDVEFYPSREHESAQFTRVNPFQTLPVLRDGDLTLLDVHAILVYLASRYDTARTWYPAADPVLAAQVTQWLGVGRALATSAGAARLHESLFHLTDVEHARAVAHRLLGILDEHLWFGERTGRDWLCDAAAPTVADVALLPDLALSEEGGVSRIDYPAVRRWVDRVRRLDRFIGMPGVFPVGHAH</sequence>
<evidence type="ECO:0000259" key="1">
    <source>
        <dbReference type="PROSITE" id="PS50404"/>
    </source>
</evidence>
<dbReference type="InterPro" id="IPR040079">
    <property type="entry name" value="Glutathione_S-Trfase"/>
</dbReference>